<protein>
    <submittedName>
        <fullName evidence="1">Uncharacterized protein</fullName>
    </submittedName>
</protein>
<sequence>MHLVAQHQFVAILRAQEWRAPLIGTWTRGGAGDGIGPAGARVRWTAPPDSDDVNEKGTWSSVVVDPGPAPHPDVRTAIDVAGLGTDLLTGPLGPQGRYRRRGLEIFLARVGVGDAATIAEPWLVVGGHGIHLASGAVRAPDGTVRPRDLAVVPLPVTDDPGLGRILAEAVRLQTSRHRAGP</sequence>
<dbReference type="KEGG" id="parq:DSM112329_01148"/>
<gene>
    <name evidence="1" type="ORF">DSM112329_01148</name>
</gene>
<organism evidence="1">
    <name type="scientific">Paraconexibacter sp. AEG42_29</name>
    <dbReference type="NCBI Taxonomy" id="2997339"/>
    <lineage>
        <taxon>Bacteria</taxon>
        <taxon>Bacillati</taxon>
        <taxon>Actinomycetota</taxon>
        <taxon>Thermoleophilia</taxon>
        <taxon>Solirubrobacterales</taxon>
        <taxon>Paraconexibacteraceae</taxon>
        <taxon>Paraconexibacter</taxon>
    </lineage>
</organism>
<proteinExistence type="predicted"/>
<name>A0AAU7ARU2_9ACTN</name>
<reference evidence="1" key="1">
    <citation type="submission" date="2022-12" db="EMBL/GenBank/DDBJ databases">
        <title>Paraconexibacter alkalitolerans sp. nov. and Baekduia alba sp. nov., isolated from soil and emended description of the genera Paraconexibacter (Chun et al., 2020) and Baekduia (An et al., 2020).</title>
        <authorList>
            <person name="Vieira S."/>
            <person name="Huber K.J."/>
            <person name="Geppert A."/>
            <person name="Wolf J."/>
            <person name="Neumann-Schaal M."/>
            <person name="Muesken M."/>
            <person name="Overmann J."/>
        </authorList>
    </citation>
    <scope>NUCLEOTIDE SEQUENCE</scope>
    <source>
        <strain evidence="1">AEG42_29</strain>
    </source>
</reference>
<accession>A0AAU7ARU2</accession>
<dbReference type="AlphaFoldDB" id="A0AAU7ARU2"/>
<dbReference type="RefSeq" id="WP_354700856.1">
    <property type="nucleotide sequence ID" value="NZ_CP114014.1"/>
</dbReference>
<evidence type="ECO:0000313" key="1">
    <source>
        <dbReference type="EMBL" id="XAY04315.1"/>
    </source>
</evidence>
<dbReference type="EMBL" id="CP114014">
    <property type="protein sequence ID" value="XAY04315.1"/>
    <property type="molecule type" value="Genomic_DNA"/>
</dbReference>